<name>A0A1D7QM62_9SPHI</name>
<dbReference type="AlphaFoldDB" id="A0A1D7QM62"/>
<dbReference type="KEGG" id="psty:BFS30_22875"/>
<dbReference type="SUPFAM" id="SSF54001">
    <property type="entry name" value="Cysteine proteinases"/>
    <property type="match status" value="1"/>
</dbReference>
<dbReference type="Gene3D" id="3.30.2140.20">
    <property type="match status" value="1"/>
</dbReference>
<dbReference type="InterPro" id="IPR001447">
    <property type="entry name" value="Arylamine_N-AcTrfase"/>
</dbReference>
<dbReference type="PANTHER" id="PTHR11786:SF0">
    <property type="entry name" value="ARYLAMINE N-ACETYLTRANSFERASE 4-RELATED"/>
    <property type="match status" value="1"/>
</dbReference>
<protein>
    <recommendedName>
        <fullName evidence="5">Acetyltransferase</fullName>
    </recommendedName>
</protein>
<dbReference type="RefSeq" id="WP_069381416.1">
    <property type="nucleotide sequence ID" value="NZ_CP017141.1"/>
</dbReference>
<dbReference type="Proteomes" id="UP000094313">
    <property type="component" value="Chromosome"/>
</dbReference>
<accession>A0A1D7QM62</accession>
<evidence type="ECO:0000256" key="1">
    <source>
        <dbReference type="ARBA" id="ARBA00006547"/>
    </source>
</evidence>
<organism evidence="3 4">
    <name type="scientific">Pedobacter steynii</name>
    <dbReference type="NCBI Taxonomy" id="430522"/>
    <lineage>
        <taxon>Bacteria</taxon>
        <taxon>Pseudomonadati</taxon>
        <taxon>Bacteroidota</taxon>
        <taxon>Sphingobacteriia</taxon>
        <taxon>Sphingobacteriales</taxon>
        <taxon>Sphingobacteriaceae</taxon>
        <taxon>Pedobacter</taxon>
    </lineage>
</organism>
<dbReference type="GO" id="GO:0016407">
    <property type="term" value="F:acetyltransferase activity"/>
    <property type="evidence" value="ECO:0007669"/>
    <property type="project" value="InterPro"/>
</dbReference>
<dbReference type="PRINTS" id="PR01543">
    <property type="entry name" value="ANATRNSFRASE"/>
</dbReference>
<comment type="similarity">
    <text evidence="1 2">Belongs to the arylamine N-acetyltransferase family.</text>
</comment>
<keyword evidence="4" id="KW-1185">Reference proteome</keyword>
<evidence type="ECO:0008006" key="5">
    <source>
        <dbReference type="Google" id="ProtNLM"/>
    </source>
</evidence>
<dbReference type="PANTHER" id="PTHR11786">
    <property type="entry name" value="N-HYDROXYARYLAMINE O-ACETYLTRANSFERASE"/>
    <property type="match status" value="1"/>
</dbReference>
<proteinExistence type="inferred from homology"/>
<dbReference type="EMBL" id="CP017141">
    <property type="protein sequence ID" value="AOM79754.1"/>
    <property type="molecule type" value="Genomic_DNA"/>
</dbReference>
<evidence type="ECO:0000313" key="4">
    <source>
        <dbReference type="Proteomes" id="UP000094313"/>
    </source>
</evidence>
<gene>
    <name evidence="3" type="ORF">BFS30_22875</name>
</gene>
<reference evidence="3 4" key="1">
    <citation type="submission" date="2016-08" db="EMBL/GenBank/DDBJ databases">
        <authorList>
            <person name="Seilhamer J.J."/>
        </authorList>
    </citation>
    <scope>NUCLEOTIDE SEQUENCE [LARGE SCALE GENOMIC DNA]</scope>
    <source>
        <strain evidence="3 4">DX4</strain>
    </source>
</reference>
<evidence type="ECO:0000313" key="3">
    <source>
        <dbReference type="EMBL" id="AOM79754.1"/>
    </source>
</evidence>
<dbReference type="InterPro" id="IPR053710">
    <property type="entry name" value="Arylamine_NAT_domain_sf"/>
</dbReference>
<sequence length="250" mass="29074">MNYLKYLERIKYKGDLNPSIILLNNLQHLHLLHIPFENLDIHQGLEIKMENAFDKIVERGRGGFCYELNGTFFGLLTYLGFKAKLISGRVGNKDKGFGAEFDHMAIVVEIDDDAYLVDVGFGDFSAQPLRICLNIVQEDRYGDFLIEKYDDTYLVVKKRKDHDFLPEYIFTEIPRIPANFREMCVYHQSSEKSNFTRNKICSVALENGRITITGERLKIRKGEQVIEKVFADETEFHNQLRKYFNIVLGT</sequence>
<dbReference type="InterPro" id="IPR038765">
    <property type="entry name" value="Papain-like_cys_pep_sf"/>
</dbReference>
<evidence type="ECO:0000256" key="2">
    <source>
        <dbReference type="RuleBase" id="RU003452"/>
    </source>
</evidence>
<dbReference type="Pfam" id="PF00797">
    <property type="entry name" value="Acetyltransf_2"/>
    <property type="match status" value="1"/>
</dbReference>